<dbReference type="PIRSF" id="PIRSF005763">
    <property type="entry name" value="Txn_reg_ModE"/>
    <property type="match status" value="1"/>
</dbReference>
<dbReference type="InterPro" id="IPR016462">
    <property type="entry name" value="ModE"/>
</dbReference>
<dbReference type="InterPro" id="IPR036390">
    <property type="entry name" value="WH_DNA-bd_sf"/>
</dbReference>
<dbReference type="InterPro" id="IPR004606">
    <property type="entry name" value="Mop_domain"/>
</dbReference>
<comment type="similarity">
    <text evidence="1">Belongs to the ModE family.</text>
</comment>
<dbReference type="InterPro" id="IPR051815">
    <property type="entry name" value="Molybdate_resp_trans_reg"/>
</dbReference>
<comment type="caution">
    <text evidence="7">The sequence shown here is derived from an EMBL/GenBank/DDBJ whole genome shotgun (WGS) entry which is preliminary data.</text>
</comment>
<evidence type="ECO:0000256" key="3">
    <source>
        <dbReference type="ARBA" id="ARBA00022505"/>
    </source>
</evidence>
<dbReference type="GO" id="GO:0030151">
    <property type="term" value="F:molybdenum ion binding"/>
    <property type="evidence" value="ECO:0007669"/>
    <property type="project" value="InterPro"/>
</dbReference>
<sequence length="259" mass="27333">MSKQNATPNDAAHPVGLLQGHISLLGGLGERLFRLLAAVDHSGSINQAAKEVGLTYKGAWEMIERANNLAPNLLVMTVQGGRAGGGTKLTPAGKSLLQLFNELNEQHSVYLAQLNQRLLEQPDVVFLFRRLIMKASARNQFFGKVTEVVIGVVNATVSVMLKGGETIVASMTKESVQSLGIKAGIDVIALVKAPQVIIVSDFGGYRLSARNQLTGVINHIQKGSVNSEVVLGLTGGNTIIATVTNDSIENLGLVEGGSA</sequence>
<dbReference type="GO" id="GO:0006355">
    <property type="term" value="P:regulation of DNA-templated transcription"/>
    <property type="evidence" value="ECO:0007669"/>
    <property type="project" value="InterPro"/>
</dbReference>
<dbReference type="OrthoDB" id="9800709at2"/>
<name>A0A0F3IED7_9GAMM</name>
<dbReference type="GO" id="GO:0015689">
    <property type="term" value="P:molybdate ion transport"/>
    <property type="evidence" value="ECO:0007669"/>
    <property type="project" value="InterPro"/>
</dbReference>
<dbReference type="PROSITE" id="PS51866">
    <property type="entry name" value="MOP"/>
    <property type="match status" value="2"/>
</dbReference>
<dbReference type="AlphaFoldDB" id="A0A0F3IED7"/>
<feature type="domain" description="Mop" evidence="6">
    <location>
        <begin position="134"/>
        <end position="200"/>
    </location>
</feature>
<evidence type="ECO:0000259" key="6">
    <source>
        <dbReference type="PROSITE" id="PS51866"/>
    </source>
</evidence>
<proteinExistence type="inferred from homology"/>
<feature type="non-terminal residue" evidence="7">
    <location>
        <position position="259"/>
    </location>
</feature>
<dbReference type="SUPFAM" id="SSF50331">
    <property type="entry name" value="MOP-like"/>
    <property type="match status" value="2"/>
</dbReference>
<dbReference type="PATRIC" id="fig|1632867.3.peg.3685"/>
<gene>
    <name evidence="7" type="ORF">VZ94_20565</name>
</gene>
<keyword evidence="8" id="KW-1185">Reference proteome</keyword>
<evidence type="ECO:0000313" key="7">
    <source>
        <dbReference type="EMBL" id="KJV05106.1"/>
    </source>
</evidence>
<keyword evidence="4" id="KW-0677">Repeat</keyword>
<dbReference type="RefSeq" id="WP_045780669.1">
    <property type="nucleotide sequence ID" value="NZ_LAJX01000301.1"/>
</dbReference>
<keyword evidence="2" id="KW-0813">Transport</keyword>
<evidence type="ECO:0000256" key="1">
    <source>
        <dbReference type="ARBA" id="ARBA00008110"/>
    </source>
</evidence>
<dbReference type="InterPro" id="IPR036388">
    <property type="entry name" value="WH-like_DNA-bd_sf"/>
</dbReference>
<dbReference type="NCBIfam" id="TIGR00638">
    <property type="entry name" value="Mop"/>
    <property type="match status" value="1"/>
</dbReference>
<evidence type="ECO:0000256" key="2">
    <source>
        <dbReference type="ARBA" id="ARBA00022448"/>
    </source>
</evidence>
<protein>
    <submittedName>
        <fullName evidence="7">ModE family transcriptional regulator</fullName>
    </submittedName>
</protein>
<dbReference type="Gene3D" id="2.40.50.100">
    <property type="match status" value="2"/>
</dbReference>
<dbReference type="InterPro" id="IPR005116">
    <property type="entry name" value="Transp-assoc_OB_typ1"/>
</dbReference>
<dbReference type="Proteomes" id="UP000033684">
    <property type="component" value="Unassembled WGS sequence"/>
</dbReference>
<reference evidence="8" key="1">
    <citation type="submission" date="2015-03" db="EMBL/GenBank/DDBJ databases">
        <title>Draft genome sequence of a novel methanotroph (Sn10-6) isolated from flooded ricefield rhizosphere in India.</title>
        <authorList>
            <person name="Pandit P.S."/>
            <person name="Pore S.D."/>
            <person name="Arora P."/>
            <person name="Kapse N.G."/>
            <person name="Dhakephalkar P.K."/>
            <person name="Rahalkar M.C."/>
        </authorList>
    </citation>
    <scope>NUCLEOTIDE SEQUENCE [LARGE SCALE GENOMIC DNA]</scope>
    <source>
        <strain evidence="8">Sn10-6</strain>
    </source>
</reference>
<dbReference type="EMBL" id="LAJX01000301">
    <property type="protein sequence ID" value="KJV05106.1"/>
    <property type="molecule type" value="Genomic_DNA"/>
</dbReference>
<reference evidence="7 8" key="2">
    <citation type="journal article" date="2016" name="Microb. Ecol.">
        <title>Genome Characteristics of a Novel Type I Methanotroph (Sn10-6) Isolated from a Flooded Indian Rice Field.</title>
        <authorList>
            <person name="Rahalkar M.C."/>
            <person name="Pandit P.S."/>
            <person name="Dhakephalkar P.K."/>
            <person name="Pore S."/>
            <person name="Arora P."/>
            <person name="Kapse N."/>
        </authorList>
    </citation>
    <scope>NUCLEOTIDE SEQUENCE [LARGE SCALE GENOMIC DNA]</scope>
    <source>
        <strain evidence="7 8">Sn10-6</strain>
    </source>
</reference>
<dbReference type="PANTHER" id="PTHR30432:SF1">
    <property type="entry name" value="DNA-BINDING TRANSCRIPTIONAL DUAL REGULATOR MODE"/>
    <property type="match status" value="1"/>
</dbReference>
<dbReference type="InterPro" id="IPR008995">
    <property type="entry name" value="Mo/tungstate-bd_C_term_dom"/>
</dbReference>
<evidence type="ECO:0000256" key="5">
    <source>
        <dbReference type="PROSITE-ProRule" id="PRU01213"/>
    </source>
</evidence>
<dbReference type="PANTHER" id="PTHR30432">
    <property type="entry name" value="TRANSCRIPTIONAL REGULATOR MODE"/>
    <property type="match status" value="1"/>
</dbReference>
<evidence type="ECO:0000313" key="8">
    <source>
        <dbReference type="Proteomes" id="UP000033684"/>
    </source>
</evidence>
<feature type="domain" description="Mop" evidence="6">
    <location>
        <begin position="206"/>
        <end position="259"/>
    </location>
</feature>
<dbReference type="Pfam" id="PF03459">
    <property type="entry name" value="TOBE"/>
    <property type="match status" value="2"/>
</dbReference>
<organism evidence="7 8">
    <name type="scientific">Methylocucumis oryzae</name>
    <dbReference type="NCBI Taxonomy" id="1632867"/>
    <lineage>
        <taxon>Bacteria</taxon>
        <taxon>Pseudomonadati</taxon>
        <taxon>Pseudomonadota</taxon>
        <taxon>Gammaproteobacteria</taxon>
        <taxon>Methylococcales</taxon>
        <taxon>Methylococcaceae</taxon>
        <taxon>Methylocucumis</taxon>
    </lineage>
</organism>
<accession>A0A0F3IED7</accession>
<dbReference type="Gene3D" id="1.10.10.10">
    <property type="entry name" value="Winged helix-like DNA-binding domain superfamily/Winged helix DNA-binding domain"/>
    <property type="match status" value="1"/>
</dbReference>
<keyword evidence="3 5" id="KW-0500">Molybdenum</keyword>
<evidence type="ECO:0000256" key="4">
    <source>
        <dbReference type="ARBA" id="ARBA00022737"/>
    </source>
</evidence>
<dbReference type="SUPFAM" id="SSF46785">
    <property type="entry name" value="Winged helix' DNA-binding domain"/>
    <property type="match status" value="1"/>
</dbReference>